<dbReference type="AlphaFoldDB" id="A0A1J1IFC3"/>
<gene>
    <name evidence="1" type="ORF">CLUMA_CG010550</name>
</gene>
<organism evidence="1 2">
    <name type="scientific">Clunio marinus</name>
    <dbReference type="NCBI Taxonomy" id="568069"/>
    <lineage>
        <taxon>Eukaryota</taxon>
        <taxon>Metazoa</taxon>
        <taxon>Ecdysozoa</taxon>
        <taxon>Arthropoda</taxon>
        <taxon>Hexapoda</taxon>
        <taxon>Insecta</taxon>
        <taxon>Pterygota</taxon>
        <taxon>Neoptera</taxon>
        <taxon>Endopterygota</taxon>
        <taxon>Diptera</taxon>
        <taxon>Nematocera</taxon>
        <taxon>Chironomoidea</taxon>
        <taxon>Chironomidae</taxon>
        <taxon>Clunio</taxon>
    </lineage>
</organism>
<evidence type="ECO:0000313" key="2">
    <source>
        <dbReference type="Proteomes" id="UP000183832"/>
    </source>
</evidence>
<keyword evidence="2" id="KW-1185">Reference proteome</keyword>
<accession>A0A1J1IFC3</accession>
<sequence>MHWYLISNSRDEKLLMNEVLSIVAIISKQSDGQIIIKFVHWFKLHIKGKLNYEKYLATYLLNQ</sequence>
<evidence type="ECO:0000313" key="1">
    <source>
        <dbReference type="EMBL" id="CRK97153.1"/>
    </source>
</evidence>
<protein>
    <submittedName>
        <fullName evidence="1">CLUMA_CG010550, isoform A</fullName>
    </submittedName>
</protein>
<name>A0A1J1IFC3_9DIPT</name>
<proteinExistence type="predicted"/>
<reference evidence="1 2" key="1">
    <citation type="submission" date="2015-04" db="EMBL/GenBank/DDBJ databases">
        <authorList>
            <person name="Syromyatnikov M.Y."/>
            <person name="Popov V.N."/>
        </authorList>
    </citation>
    <scope>NUCLEOTIDE SEQUENCE [LARGE SCALE GENOMIC DNA]</scope>
</reference>
<dbReference type="Proteomes" id="UP000183832">
    <property type="component" value="Unassembled WGS sequence"/>
</dbReference>
<dbReference type="EMBL" id="CVRI01000047">
    <property type="protein sequence ID" value="CRK97153.1"/>
    <property type="molecule type" value="Genomic_DNA"/>
</dbReference>